<dbReference type="InterPro" id="IPR002575">
    <property type="entry name" value="Aminoglycoside_PTrfase"/>
</dbReference>
<name>A0A917BFR0_9ACTN</name>
<dbReference type="Pfam" id="PF01636">
    <property type="entry name" value="APH"/>
    <property type="match status" value="1"/>
</dbReference>
<sequence length="182" mass="19664">MTYRPRMSSEEEIALTGGRITKGVVRVSNTVRRPVGAYSEYVHRVLDHLAVLGLTWVPRYLGQDDQDREILTFQPGVVPEPLPRGRWAEPQVRVAATFLRGLPDATAGSLLAAGRPVVCHNDFGPHNLVFSAGTPPAESGRAQIEGLPTGVIDFDQVSPGEREDDLAYAACCGFSGPRLSGN</sequence>
<dbReference type="Gene3D" id="3.90.1200.10">
    <property type="match status" value="1"/>
</dbReference>
<evidence type="ECO:0000313" key="3">
    <source>
        <dbReference type="Proteomes" id="UP000649179"/>
    </source>
</evidence>
<dbReference type="SUPFAM" id="SSF56112">
    <property type="entry name" value="Protein kinase-like (PK-like)"/>
    <property type="match status" value="1"/>
</dbReference>
<dbReference type="Proteomes" id="UP000649179">
    <property type="component" value="Unassembled WGS sequence"/>
</dbReference>
<protein>
    <recommendedName>
        <fullName evidence="1">Aminoglycoside phosphotransferase domain-containing protein</fullName>
    </recommendedName>
</protein>
<proteinExistence type="predicted"/>
<evidence type="ECO:0000313" key="2">
    <source>
        <dbReference type="EMBL" id="GGF42026.1"/>
    </source>
</evidence>
<accession>A0A917BFR0</accession>
<reference evidence="2" key="2">
    <citation type="submission" date="2020-09" db="EMBL/GenBank/DDBJ databases">
        <authorList>
            <person name="Sun Q."/>
            <person name="Zhou Y."/>
        </authorList>
    </citation>
    <scope>NUCLEOTIDE SEQUENCE</scope>
    <source>
        <strain evidence="2">CGMCC 1.16067</strain>
    </source>
</reference>
<dbReference type="EMBL" id="BMKQ01000001">
    <property type="protein sequence ID" value="GGF42026.1"/>
    <property type="molecule type" value="Genomic_DNA"/>
</dbReference>
<organism evidence="2 3">
    <name type="scientific">Marmoricola endophyticus</name>
    <dbReference type="NCBI Taxonomy" id="2040280"/>
    <lineage>
        <taxon>Bacteria</taxon>
        <taxon>Bacillati</taxon>
        <taxon>Actinomycetota</taxon>
        <taxon>Actinomycetes</taxon>
        <taxon>Propionibacteriales</taxon>
        <taxon>Nocardioidaceae</taxon>
        <taxon>Marmoricola</taxon>
    </lineage>
</organism>
<comment type="caution">
    <text evidence="2">The sequence shown here is derived from an EMBL/GenBank/DDBJ whole genome shotgun (WGS) entry which is preliminary data.</text>
</comment>
<gene>
    <name evidence="2" type="ORF">GCM10011519_14820</name>
</gene>
<evidence type="ECO:0000259" key="1">
    <source>
        <dbReference type="Pfam" id="PF01636"/>
    </source>
</evidence>
<reference evidence="2" key="1">
    <citation type="journal article" date="2014" name="Int. J. Syst. Evol. Microbiol.">
        <title>Complete genome sequence of Corynebacterium casei LMG S-19264T (=DSM 44701T), isolated from a smear-ripened cheese.</title>
        <authorList>
            <consortium name="US DOE Joint Genome Institute (JGI-PGF)"/>
            <person name="Walter F."/>
            <person name="Albersmeier A."/>
            <person name="Kalinowski J."/>
            <person name="Ruckert C."/>
        </authorList>
    </citation>
    <scope>NUCLEOTIDE SEQUENCE</scope>
    <source>
        <strain evidence="2">CGMCC 1.16067</strain>
    </source>
</reference>
<feature type="domain" description="Aminoglycoside phosphotransferase" evidence="1">
    <location>
        <begin position="94"/>
        <end position="170"/>
    </location>
</feature>
<keyword evidence="3" id="KW-1185">Reference proteome</keyword>
<dbReference type="InterPro" id="IPR011009">
    <property type="entry name" value="Kinase-like_dom_sf"/>
</dbReference>
<dbReference type="AlphaFoldDB" id="A0A917BFR0"/>